<dbReference type="InterPro" id="IPR013424">
    <property type="entry name" value="Ice-binding_C"/>
</dbReference>
<dbReference type="InterPro" id="IPR011050">
    <property type="entry name" value="Pectin_lyase_fold/virulence"/>
</dbReference>
<sequence>MERSVSRSGLGQPFSSTLSMQHTRRFLLATAAVFCLYSSTARAATLYWDIDGTTPGAGGGAPAGTWDGTNAFWNTALDGTGTTAAWNNAASPFDIAVFAAGGNAARPYLVTVAGTQNIGGLVFEEGTVSLNGGTLQLSATGVNMSVASNLTASIASILSGGATSTLTKTGDGTLVLSGANTYGGQTIINAGILSISEDANLGAAPGAPVADAITFGGGTLQITGTLTPTLHANRGITINSGVVGTLQVLSASNTVTYGGLITGVVGTTFKKTGAGTLDLSADSTASMLGTVQVDGGTLRLSGNGQLAGASSFVLGNRGVLRLDNSGTNLGNRVAGPFISNGGTLDLTGNAAPTTETLGALTLNAGALTINSTAGAGGNVLTIPAITRNAGGTLYVNGTGLGAGLNQVVLTTANPLTNTILPWAVVNDGTVTRFATHGGDGTSLVAQTAGYQSAETAWTGATVNAMPTASTTTTTTRTIGSLTLNNGVDLTGPAGDRTLNIGSGGIGAILQTGGASTIANNGNNGINLVFGANEALFHVIGTLTVNRGADNSTGMSGTAGFTKSGAGTLILNTTGNITTASGGGINLNEGLLELRIANSLIATASGSLVMNMNGATLRLTNDANTVFNGAMAVNADTTILVDRVNAAATVTTHSIGGTGGGALTLAANRTLSLVSNDVTSGTAYGLTFIGAATLLGNATVDIANNGAGTGTLSLLSVNSAFTLTKAGLGDLVVTSTTAGYSGTVNVQAGRIGWNNASGSYTDSSVITGAGGIFKSGAGTVQLDGNNTFTGGITVNTGGVLAFSTVSNNDGPASNLGQGTNGITLVGGTLSFVGATNQSTNRAISMTASSGLRANGSGSITYAGAITATGNSTLTLTGTGAGTIAGGLIQDGGVADLLITSGNWTFSGAPSALTDDFVASGASTVVNLDSTGVIAWEASPASSPYFHIREGATVNLGANNAVTFAGTSILWFSDNLAATSTLNMNGFNLTVQRMEFGNLQDNFTGQIDGTGTLTVTNAAAGQGFNLFRGVINANLAGAGAIVKQGLGEVTFRGDNSGLGSTTARIDAGTLVLDYSNNNADKLSSTAALDMRGSTLKLLGDGDADTIQSVLSFTLASGGNNRIELTSGTGRSVTLNLGAITRATGAGTLRIVQPVSGGVTTTTANNATTGILGGYLTITDATGTHFARNDGSGNIVALTSTVKNDVSTWVTGDHITNDAAFTGTTNCITINSLRFDASVASTLTIGSGEVLNIASGGILVTSNVTAGPATITGGMLSSSTAELIFTQDSLAQSLTVASTITANTAVTKTGAGTLILSGNNDYTGVTQLYGGTLVASGGNAIGDVAAVVIADDQATTLQITSNEAIGRLSGGNASTGISAGTIAIGTNTLTINQVGGSANGTYGGVFTGSGAIIKNGSGLNTNLSLTGASGSGFTGTVTVNSGLLFIGGLGTMDASNFTINKSGSFMIDNNGGTRSGTRILDTATITLNSADGAWSGDTKPSGLAIRSDQGNTLNETVGVIQVNSGANYTRLEGTATNAVTAIVADDIVRSNFATLNVRGTNMTATTAQRAKLRIGTAANQTTFMNAMVGGGGGTGTKTISIVPWAIAEEFSAGLGDANMGNSLAGYISGQGFRALNLTTEYNTYAASAIATENIREVLTADLTGLASKTINALVIHNNSTAASTFNVTGIGAGGALTVTSGAMLFTLNTGATASTAHQVVLGGFDAGISVGATNEYVFHVVNPSSVATTPTLSVTINSQLISNAHITKSGRGTLVLTGNNAAGGNTRSTTINEGVLEIRDLDNIGGDTGNLVFAGGTLRLSATYAGDDLSLRTISILNGGATIDTNGLNLALGNSYGGGGNGGLTKAGAGTLTLNGTGNYTGATNITAGTVVLGINQGIGTGDLTIGATGTLDMGTFNASVGNVTLAAGTALNGSGTLSATGTFIASQGTINPSLAGSMNFIKQTASQTVVLSSGTSTYTGFTHVQNGTLSIGTLANAGSASSLGAATGDNAAIRLGSTTTAGVLLYTGDGDTTDRQIWLFGTTGGGTIDNDGTGALVLTGGVEVVQPGTKTLTLQGTAGTALDPNIISGMIDQCTGLLTVTKAEAGTWLLSGANVYSGNTNVNAGILIAGNNLAFGTSLLNLNAGTLQGDGTARTLANTVLLSLSSTIGGTSDLTFTGNFSQTSGDRTLTVNNTGITSFTGAFALDRGATNGIVTINAGTGAVVNLSNLQDGAGSGTGSLVKSGVGTLNVSNVFTIAGNLTVSAGIANFSGTGNTSIGGNATISGGTATFSGTGTTTINGNFSGNNSVTTFSGEATTINGNFSVGRNTTATVNYNTPDATLSVGSGSSNLVEIGIATTATSVATLNLSGLKQFNANVGTFSIATSTSGLSNADVTLATNNTITAATSFIFGNSNNSGLTGTNTLLFGSGTNIVTTPLFQVAVGKASPNGSTLTLATGGTFTLNNGAGVATDLHVGVNYSTGTATTPVGVMDLSGGTFIATLDELLIGQKTSGGSTGTATGTLSIGASSSNAITTNTLTIGFMAGGTSGAGLSSGTLNFGGGTFTAAGDVLMGSLANVGSVFGKLNITGGTFTIDGNITKTASTLSTSVLIVDGATTVLDMTGGTINTSQLAFLNGVINNIAAGGVTLDAFSTTNTGTGNVGDALLLRDVTLNSAVTLTGASGGAIHYESANGGNGATVNGLLSMGAVGRTFNIEDSAAAAVDFTLNGDLTGTGGFTKTGAGAMSLTGATAQTYTGATAIQDGRLILDGGADNRIASTNAVTLGAGATSGVLQLGGAAGKSDLVLDSLATLGSGTNNAVVGGHSSLSTLTLNLGANATFAGRLGGAGTNENRLNFVKNGSFELTFTSAGNINGSINVTGGVLNGGFGSSGTTITVAGGAALNFLDGTAVSRTLTGTGVVLDLGAGSSLGFEIGSAVDQILGGASATASVTGPVTIDLFSLGGISAGTYNLISMGGGGLTSGGGSYSINSAPGGFSFSLNQTDTLLQLIISAINVPTMYWRGGIDNSWSTLSGGNTNWTTDLAGTTNALATPAGSTDVIFSATNAPTIGGSINTTLDGSFTVKTLTFTANPVGVNSVVISPGALPSSSLTITPTSSTTGLDVQDNAGNITISAPVVLGADQTWSISNVNASLHISGNISGAFSLTKTGAGTLTLTGTNSYGATTISTGTVQVGNGGTTGTLGSGTVTNNSTLIFNHGTGADVTISSTINGTGTVTKTGAGRTVLAGSNGYTGKTLVNGGTLAISDESALGAAPAAFTADQLTLDGGALQAVVTMAIDDANRGITLGTNGGVFDVNASATLTVSTTLGGTGALIKAGTGTLKFGGDLTLSASTNHLIFGATNGAGASGALDLSTASATFGGNLLVQTNTATANNITIGAGESLTINGNVTIGSNLGVTSATNLTVTGAGTMNIVKAGGVVQVGGSTGATHNNATFNLSGLNSLQMNLGAAGILRIGDVSSTNTGSTGISTMILAVNNTITAGTVSVGDSGRDAQMVLRLGSGTNVINTNTLNVGNAFRSGGRLDFFTTTGTATVRALDGTSRAVMNVGVGGSGTATNASFAVDFTGHSVDLLLSTLTITDQARMGTGTVNTSFIFEAGTLDATTINISRRTTTTAATGAFNTTVDFKGGTVIVGTGGITLLTQNANTGNSGAVNSTLNITGGTVTVNGDIVQAGTGTAAHNGKLNLDGGSLDMLNHNIGGAGVAAIDNLVFASGTLKNVNEINNGADFNKTTTGTLILEGTNNYTGVTNVNAGILQVGSGSTTGTLGSNASVTIATSSTLRTSRSNTITLSQAITGLGAVDVSNTATGITVLTGNNNTYAGGTTVTSGTLLANNTTGSATGTGAVNVTATGTLGGRGFITTSGLTVASGGTLKPGDATVANGIGTLTVTGASTLSASGGSILDLQITHTNGTSTSAAANRNGDGTLNWGVILGASTVAGTSDVIDVVGALTINNTGTTTVRLSAADTGTFEIGMVWDLLDWVTVSSTNPTSYSYDFSALNLELGSLGMELDTSRFSTDGYIGIAALVPEPSRALLLVLGLGVVVMRRRRPVRR</sequence>
<dbReference type="InterPro" id="IPR012332">
    <property type="entry name" value="Autotransporter_pectin_lyase_C"/>
</dbReference>
<keyword evidence="1 2" id="KW-0732">Signal</keyword>
<proteinExistence type="predicted"/>
<reference evidence="3 4" key="1">
    <citation type="submission" date="2018-06" db="EMBL/GenBank/DDBJ databases">
        <title>Genomic Encyclopedia of Type Strains, Phase IV (KMG-IV): sequencing the most valuable type-strain genomes for metagenomic binning, comparative biology and taxonomic classification.</title>
        <authorList>
            <person name="Goeker M."/>
        </authorList>
    </citation>
    <scope>NUCLEOTIDE SEQUENCE [LARGE SCALE GENOMIC DNA]</scope>
    <source>
        <strain evidence="3 4">DSM 25532</strain>
    </source>
</reference>
<feature type="signal peptide" evidence="2">
    <location>
        <begin position="1"/>
        <end position="43"/>
    </location>
</feature>
<accession>A0A366HFY7</accession>
<protein>
    <submittedName>
        <fullName evidence="3">Putative secreted protein with PEP-CTERM sorting signal</fullName>
    </submittedName>
</protein>
<organism evidence="3 4">
    <name type="scientific">Roseimicrobium gellanilyticum</name>
    <dbReference type="NCBI Taxonomy" id="748857"/>
    <lineage>
        <taxon>Bacteria</taxon>
        <taxon>Pseudomonadati</taxon>
        <taxon>Verrucomicrobiota</taxon>
        <taxon>Verrucomicrobiia</taxon>
        <taxon>Verrucomicrobiales</taxon>
        <taxon>Verrucomicrobiaceae</taxon>
        <taxon>Roseimicrobium</taxon>
    </lineage>
</organism>
<evidence type="ECO:0000313" key="4">
    <source>
        <dbReference type="Proteomes" id="UP000253426"/>
    </source>
</evidence>
<keyword evidence="4" id="KW-1185">Reference proteome</keyword>
<name>A0A366HFY7_9BACT</name>
<feature type="chain" id="PRO_5016924962" evidence="2">
    <location>
        <begin position="44"/>
        <end position="4068"/>
    </location>
</feature>
<dbReference type="Gene3D" id="2.160.20.20">
    <property type="match status" value="1"/>
</dbReference>
<evidence type="ECO:0000256" key="2">
    <source>
        <dbReference type="SAM" id="SignalP"/>
    </source>
</evidence>
<dbReference type="EMBL" id="QNRR01000008">
    <property type="protein sequence ID" value="RBP40594.1"/>
    <property type="molecule type" value="Genomic_DNA"/>
</dbReference>
<dbReference type="SUPFAM" id="SSF51126">
    <property type="entry name" value="Pectin lyase-like"/>
    <property type="match status" value="3"/>
</dbReference>
<dbReference type="NCBIfam" id="TIGR02595">
    <property type="entry name" value="PEP_CTERM"/>
    <property type="match status" value="1"/>
</dbReference>
<dbReference type="OrthoDB" id="200454at2"/>
<dbReference type="InterPro" id="IPR013425">
    <property type="entry name" value="Autotrns_rpt"/>
</dbReference>
<evidence type="ECO:0000313" key="3">
    <source>
        <dbReference type="EMBL" id="RBP40594.1"/>
    </source>
</evidence>
<gene>
    <name evidence="3" type="ORF">DES53_108301</name>
</gene>
<comment type="caution">
    <text evidence="3">The sequence shown here is derived from an EMBL/GenBank/DDBJ whole genome shotgun (WGS) entry which is preliminary data.</text>
</comment>
<dbReference type="Pfam" id="PF12951">
    <property type="entry name" value="PATR"/>
    <property type="match status" value="15"/>
</dbReference>
<evidence type="ECO:0000256" key="1">
    <source>
        <dbReference type="ARBA" id="ARBA00022729"/>
    </source>
</evidence>
<dbReference type="Proteomes" id="UP000253426">
    <property type="component" value="Unassembled WGS sequence"/>
</dbReference>
<dbReference type="NCBIfam" id="TIGR02601">
    <property type="entry name" value="autotrns_rpt"/>
    <property type="match status" value="9"/>
</dbReference>